<dbReference type="EMBL" id="FQWD01000005">
    <property type="protein sequence ID" value="SHG90438.1"/>
    <property type="molecule type" value="Genomic_DNA"/>
</dbReference>
<dbReference type="STRING" id="634436.SAMN05216361_3282"/>
<dbReference type="AlphaFoldDB" id="A0A1M5NLQ8"/>
<dbReference type="OrthoDB" id="370676at2"/>
<reference evidence="2" key="1">
    <citation type="submission" date="2016-11" db="EMBL/GenBank/DDBJ databases">
        <authorList>
            <person name="Varghese N."/>
            <person name="Submissions S."/>
        </authorList>
    </citation>
    <scope>NUCLEOTIDE SEQUENCE [LARGE SCALE GENOMIC DNA]</scope>
    <source>
        <strain evidence="2">CGMCC 1.8995</strain>
    </source>
</reference>
<dbReference type="Gene3D" id="3.40.190.10">
    <property type="entry name" value="Periplasmic binding protein-like II"/>
    <property type="match status" value="2"/>
</dbReference>
<dbReference type="SUPFAM" id="SSF53850">
    <property type="entry name" value="Periplasmic binding protein-like II"/>
    <property type="match status" value="1"/>
</dbReference>
<keyword evidence="2" id="KW-1185">Reference proteome</keyword>
<dbReference type="Proteomes" id="UP000184520">
    <property type="component" value="Unassembled WGS sequence"/>
</dbReference>
<organism evidence="1 2">
    <name type="scientific">Marisediminitalea aggregata</name>
    <dbReference type="NCBI Taxonomy" id="634436"/>
    <lineage>
        <taxon>Bacteria</taxon>
        <taxon>Pseudomonadati</taxon>
        <taxon>Pseudomonadota</taxon>
        <taxon>Gammaproteobacteria</taxon>
        <taxon>Alteromonadales</taxon>
        <taxon>Alteromonadaceae</taxon>
        <taxon>Marisediminitalea</taxon>
    </lineage>
</organism>
<name>A0A1M5NLQ8_9ALTE</name>
<dbReference type="RefSeq" id="WP_073324242.1">
    <property type="nucleotide sequence ID" value="NZ_FQWD01000005.1"/>
</dbReference>
<proteinExistence type="predicted"/>
<sequence length="239" mass="27236">MRYWVLLFGIVSWGVYGNDVLRSAVSTNFPDGLHTQYLTYFADKLHVPSEIGTMPYARRLRSIDNGTLDIMVGVSSVAPIGSNTERLNPAYESLSLAIFVLAGNESTIQSIDSFDHLTIGVTRNASRQSLLKHIPEEHIVPAVSLEQKIDLLFKRRIDAFLHVRQSTFSRLITENLCSRIRPADFQPPKELEQHVAINKDSWLYLHKAELEKILRDGVANSDFAHIRHRFYLAQQEPQH</sequence>
<accession>A0A1M5NLQ8</accession>
<protein>
    <submittedName>
        <fullName evidence="1">ABC-type amino acid transport substrate-binding protein</fullName>
    </submittedName>
</protein>
<gene>
    <name evidence="1" type="ORF">SAMN05216361_3282</name>
</gene>
<evidence type="ECO:0000313" key="1">
    <source>
        <dbReference type="EMBL" id="SHG90438.1"/>
    </source>
</evidence>
<evidence type="ECO:0000313" key="2">
    <source>
        <dbReference type="Proteomes" id="UP000184520"/>
    </source>
</evidence>